<dbReference type="AlphaFoldDB" id="A0A7W3U0L9"/>
<keyword evidence="4" id="KW-0788">Thiol protease</keyword>
<dbReference type="InterPro" id="IPR007422">
    <property type="entry name" value="Peptidase_Prp"/>
</dbReference>
<name>A0A7W3U0L9_9LACO</name>
<dbReference type="GO" id="GO:0006508">
    <property type="term" value="P:proteolysis"/>
    <property type="evidence" value="ECO:0007669"/>
    <property type="project" value="UniProtKB-KW"/>
</dbReference>
<keyword evidence="3" id="KW-0378">Hydrolase</keyword>
<dbReference type="Gene3D" id="3.30.70.1490">
    <property type="entry name" value="Cysteine protease Prp"/>
    <property type="match status" value="1"/>
</dbReference>
<evidence type="ECO:0000313" key="8">
    <source>
        <dbReference type="EMBL" id="MBB1086738.1"/>
    </source>
</evidence>
<keyword evidence="1" id="KW-0690">Ribosome biogenesis</keyword>
<proteinExistence type="inferred from homology"/>
<dbReference type="GO" id="GO:0042254">
    <property type="term" value="P:ribosome biogenesis"/>
    <property type="evidence" value="ECO:0007669"/>
    <property type="project" value="UniProtKB-KW"/>
</dbReference>
<dbReference type="PANTHER" id="PTHR39178:SF1">
    <property type="entry name" value="RIBOSOMAL-PROCESSING CYSTEINE PROTEASE PRP"/>
    <property type="match status" value="1"/>
</dbReference>
<dbReference type="EMBL" id="JACIUY010000064">
    <property type="protein sequence ID" value="MBB1086738.1"/>
    <property type="molecule type" value="Genomic_DNA"/>
</dbReference>
<dbReference type="RefSeq" id="WP_182581600.1">
    <property type="nucleotide sequence ID" value="NZ_JACIUY010000064.1"/>
</dbReference>
<dbReference type="Pfam" id="PF04327">
    <property type="entry name" value="Peptidase_Prp"/>
    <property type="match status" value="1"/>
</dbReference>
<evidence type="ECO:0000256" key="5">
    <source>
        <dbReference type="ARBA" id="ARBA00044503"/>
    </source>
</evidence>
<evidence type="ECO:0000256" key="1">
    <source>
        <dbReference type="ARBA" id="ARBA00022517"/>
    </source>
</evidence>
<evidence type="ECO:0000256" key="3">
    <source>
        <dbReference type="ARBA" id="ARBA00022801"/>
    </source>
</evidence>
<dbReference type="Proteomes" id="UP000544052">
    <property type="component" value="Unassembled WGS sequence"/>
</dbReference>
<evidence type="ECO:0000313" key="7">
    <source>
        <dbReference type="EMBL" id="MBB1063733.1"/>
    </source>
</evidence>
<dbReference type="PANTHER" id="PTHR39178">
    <property type="entry name" value="HYPOTHETICAL RIBOSOME-ASSOCIATED PROTEIN"/>
    <property type="match status" value="1"/>
</dbReference>
<dbReference type="InterPro" id="IPR036764">
    <property type="entry name" value="Peptidase_Prp_sf"/>
</dbReference>
<dbReference type="EMBL" id="JACIUZ010000044">
    <property type="protein sequence ID" value="MBB1063733.1"/>
    <property type="molecule type" value="Genomic_DNA"/>
</dbReference>
<sequence length="108" mass="11667">MIRVSFNFNSDHQITAFQMMGHADAGPYGQDIVCAAASALSISTINALEGVAKTPAAVDSDDNNGGFLKVTDISLTHDAQVIMQTFFNGMCDITESYPQNIEVKMFEN</sequence>
<comment type="similarity">
    <text evidence="5">Belongs to the Prp family.</text>
</comment>
<reference evidence="9 10" key="1">
    <citation type="submission" date="2020-07" db="EMBL/GenBank/DDBJ databases">
        <title>Description of Limosilactobacillus balticus sp. nov., Limosilactobacillus agrestis sp. nov., Limosilactobacillus albertensis sp. nov., Limosilactobacillus rudii sp. nov., Limosilactobacillus fastidiosus sp. nov., five novel Limosilactobacillus species isolated from the vertebrate gastrointestinal tract, and proposal of 6 subspecies of Limosilactobacillus reuteri adapted to the gastrointestinal tract of specific vertebrate hosts.</title>
        <authorList>
            <person name="Li F."/>
            <person name="Cheng C."/>
            <person name="Zheng J."/>
            <person name="Quevedo R.M."/>
            <person name="Li J."/>
            <person name="Roos S."/>
            <person name="Gaenzle M.G."/>
            <person name="Walter J."/>
        </authorList>
    </citation>
    <scope>NUCLEOTIDE SEQUENCE [LARGE SCALE GENOMIC DNA]</scope>
    <source>
        <strain evidence="8 9">WF-MA3-C</strain>
        <strain evidence="7 10">WF-MO7-1</strain>
    </source>
</reference>
<dbReference type="Proteomes" id="UP000518255">
    <property type="component" value="Unassembled WGS sequence"/>
</dbReference>
<gene>
    <name evidence="8" type="ORF">H5R63_08105</name>
    <name evidence="7" type="ORF">H5R64_08190</name>
</gene>
<protein>
    <recommendedName>
        <fullName evidence="6">Ribosomal processing cysteine protease Prp</fullName>
    </recommendedName>
</protein>
<keyword evidence="2 8" id="KW-0645">Protease</keyword>
<evidence type="ECO:0000256" key="6">
    <source>
        <dbReference type="ARBA" id="ARBA00044538"/>
    </source>
</evidence>
<comment type="caution">
    <text evidence="8">The sequence shown here is derived from an EMBL/GenBank/DDBJ whole genome shotgun (WGS) entry which is preliminary data.</text>
</comment>
<keyword evidence="10" id="KW-1185">Reference proteome</keyword>
<organism evidence="8 9">
    <name type="scientific">Limosilactobacillus fastidiosus</name>
    <dbReference type="NCBI Taxonomy" id="2759855"/>
    <lineage>
        <taxon>Bacteria</taxon>
        <taxon>Bacillati</taxon>
        <taxon>Bacillota</taxon>
        <taxon>Bacilli</taxon>
        <taxon>Lactobacillales</taxon>
        <taxon>Lactobacillaceae</taxon>
        <taxon>Limosilactobacillus</taxon>
    </lineage>
</organism>
<accession>A0A7W3U0L9</accession>
<evidence type="ECO:0000256" key="2">
    <source>
        <dbReference type="ARBA" id="ARBA00022670"/>
    </source>
</evidence>
<dbReference type="GO" id="GO:0008234">
    <property type="term" value="F:cysteine-type peptidase activity"/>
    <property type="evidence" value="ECO:0007669"/>
    <property type="project" value="UniProtKB-KW"/>
</dbReference>
<evidence type="ECO:0000313" key="10">
    <source>
        <dbReference type="Proteomes" id="UP000544052"/>
    </source>
</evidence>
<dbReference type="SUPFAM" id="SSF118010">
    <property type="entry name" value="TM1457-like"/>
    <property type="match status" value="1"/>
</dbReference>
<dbReference type="CDD" id="cd16332">
    <property type="entry name" value="Prp-like"/>
    <property type="match status" value="1"/>
</dbReference>
<evidence type="ECO:0000313" key="9">
    <source>
        <dbReference type="Proteomes" id="UP000518255"/>
    </source>
</evidence>
<evidence type="ECO:0000256" key="4">
    <source>
        <dbReference type="ARBA" id="ARBA00022807"/>
    </source>
</evidence>